<gene>
    <name evidence="1 4" type="primary">clpS</name>
    <name evidence="4" type="ORF">WNY58_13805</name>
</gene>
<sequence>MCMKIEQNMPRMSNEEQGSENDHGLATQEAKPEVKKPSMYRVVLMNDDYTPMDFVVAVLIMFFNMDQEKATQVMLSVHTQGKGVCGIFTKDIADTKAAIVNQYARDNSHPLLCEVEKV</sequence>
<accession>A0ABU9TVK4</accession>
<protein>
    <recommendedName>
        <fullName evidence="1">ATP-dependent Clp protease adapter protein ClpS</fullName>
    </recommendedName>
</protein>
<evidence type="ECO:0000313" key="4">
    <source>
        <dbReference type="EMBL" id="MEM5537466.1"/>
    </source>
</evidence>
<feature type="domain" description="Adaptor protein ClpS core" evidence="3">
    <location>
        <begin position="35"/>
        <end position="114"/>
    </location>
</feature>
<comment type="caution">
    <text evidence="4">The sequence shown here is derived from an EMBL/GenBank/DDBJ whole genome shotgun (WGS) entry which is preliminary data.</text>
</comment>
<dbReference type="HAMAP" id="MF_00302">
    <property type="entry name" value="ClpS"/>
    <property type="match status" value="1"/>
</dbReference>
<dbReference type="Pfam" id="PF02617">
    <property type="entry name" value="ClpS"/>
    <property type="match status" value="1"/>
</dbReference>
<proteinExistence type="inferred from homology"/>
<organism evidence="4 5">
    <name type="scientific">Neptuniibacter pectenicola</name>
    <dbReference type="NCBI Taxonomy" id="1806669"/>
    <lineage>
        <taxon>Bacteria</taxon>
        <taxon>Pseudomonadati</taxon>
        <taxon>Pseudomonadota</taxon>
        <taxon>Gammaproteobacteria</taxon>
        <taxon>Oceanospirillales</taxon>
        <taxon>Oceanospirillaceae</taxon>
        <taxon>Neptuniibacter</taxon>
    </lineage>
</organism>
<dbReference type="PANTHER" id="PTHR33473">
    <property type="entry name" value="ATP-DEPENDENT CLP PROTEASE ADAPTER PROTEIN CLPS1, CHLOROPLASTIC"/>
    <property type="match status" value="1"/>
</dbReference>
<keyword evidence="4" id="KW-0645">Protease</keyword>
<dbReference type="EMBL" id="JBBMRA010000015">
    <property type="protein sequence ID" value="MEM5537466.1"/>
    <property type="molecule type" value="Genomic_DNA"/>
</dbReference>
<dbReference type="GO" id="GO:0006508">
    <property type="term" value="P:proteolysis"/>
    <property type="evidence" value="ECO:0007669"/>
    <property type="project" value="UniProtKB-KW"/>
</dbReference>
<dbReference type="Proteomes" id="UP001449225">
    <property type="component" value="Unassembled WGS sequence"/>
</dbReference>
<dbReference type="NCBIfam" id="NF000672">
    <property type="entry name" value="PRK00033.1-5"/>
    <property type="match status" value="1"/>
</dbReference>
<comment type="similarity">
    <text evidence="1">Belongs to the ClpS family.</text>
</comment>
<reference evidence="4 5" key="1">
    <citation type="submission" date="2024-03" db="EMBL/GenBank/DDBJ databases">
        <title>Community enrichment and isolation of bacterial strains for fucoidan degradation.</title>
        <authorList>
            <person name="Sichert A."/>
        </authorList>
    </citation>
    <scope>NUCLEOTIDE SEQUENCE [LARGE SCALE GENOMIC DNA]</scope>
    <source>
        <strain evidence="4 5">AS76</strain>
    </source>
</reference>
<evidence type="ECO:0000313" key="5">
    <source>
        <dbReference type="Proteomes" id="UP001449225"/>
    </source>
</evidence>
<name>A0ABU9TVK4_9GAMM</name>
<evidence type="ECO:0000259" key="3">
    <source>
        <dbReference type="Pfam" id="PF02617"/>
    </source>
</evidence>
<keyword evidence="4" id="KW-0378">Hydrolase</keyword>
<dbReference type="InterPro" id="IPR022935">
    <property type="entry name" value="ClpS"/>
</dbReference>
<dbReference type="NCBIfam" id="NF000670">
    <property type="entry name" value="PRK00033.1-3"/>
    <property type="match status" value="1"/>
</dbReference>
<dbReference type="PANTHER" id="PTHR33473:SF19">
    <property type="entry name" value="ATP-DEPENDENT CLP PROTEASE ADAPTER PROTEIN CLPS"/>
    <property type="match status" value="1"/>
</dbReference>
<dbReference type="GO" id="GO:0008233">
    <property type="term" value="F:peptidase activity"/>
    <property type="evidence" value="ECO:0007669"/>
    <property type="project" value="UniProtKB-KW"/>
</dbReference>
<dbReference type="NCBIfam" id="NF000669">
    <property type="entry name" value="PRK00033.1-2"/>
    <property type="match status" value="1"/>
</dbReference>
<dbReference type="InterPro" id="IPR003769">
    <property type="entry name" value="ClpS_core"/>
</dbReference>
<comment type="function">
    <text evidence="1">Involved in the modulation of the specificity of the ClpAP-mediated ATP-dependent protein degradation.</text>
</comment>
<comment type="subunit">
    <text evidence="1">Binds to the N-terminal domain of the chaperone ClpA.</text>
</comment>
<dbReference type="SUPFAM" id="SSF54736">
    <property type="entry name" value="ClpS-like"/>
    <property type="match status" value="1"/>
</dbReference>
<evidence type="ECO:0000256" key="1">
    <source>
        <dbReference type="HAMAP-Rule" id="MF_00302"/>
    </source>
</evidence>
<dbReference type="RefSeq" id="WP_075109583.1">
    <property type="nucleotide sequence ID" value="NZ_CAXBCE010000035.1"/>
</dbReference>
<feature type="region of interest" description="Disordered" evidence="2">
    <location>
        <begin position="1"/>
        <end position="32"/>
    </location>
</feature>
<dbReference type="Gene3D" id="3.30.1390.10">
    <property type="match status" value="1"/>
</dbReference>
<evidence type="ECO:0000256" key="2">
    <source>
        <dbReference type="SAM" id="MobiDB-lite"/>
    </source>
</evidence>
<keyword evidence="5" id="KW-1185">Reference proteome</keyword>
<dbReference type="InterPro" id="IPR014719">
    <property type="entry name" value="Ribosomal_bL12_C/ClpS-like"/>
</dbReference>